<reference evidence="2" key="1">
    <citation type="submission" date="2022-07" db="EMBL/GenBank/DDBJ databases">
        <authorList>
            <person name="Macas J."/>
            <person name="Novak P."/>
            <person name="Neumann P."/>
        </authorList>
    </citation>
    <scope>NUCLEOTIDE SEQUENCE</scope>
</reference>
<accession>A0AAV0C5F7</accession>
<organism evidence="2 3">
    <name type="scientific">Cuscuta epithymum</name>
    <dbReference type="NCBI Taxonomy" id="186058"/>
    <lineage>
        <taxon>Eukaryota</taxon>
        <taxon>Viridiplantae</taxon>
        <taxon>Streptophyta</taxon>
        <taxon>Embryophyta</taxon>
        <taxon>Tracheophyta</taxon>
        <taxon>Spermatophyta</taxon>
        <taxon>Magnoliopsida</taxon>
        <taxon>eudicotyledons</taxon>
        <taxon>Gunneridae</taxon>
        <taxon>Pentapetalae</taxon>
        <taxon>asterids</taxon>
        <taxon>lamiids</taxon>
        <taxon>Solanales</taxon>
        <taxon>Convolvulaceae</taxon>
        <taxon>Cuscuteae</taxon>
        <taxon>Cuscuta</taxon>
        <taxon>Cuscuta subgen. Cuscuta</taxon>
    </lineage>
</organism>
<dbReference type="AlphaFoldDB" id="A0AAV0C5F7"/>
<evidence type="ECO:0000259" key="1">
    <source>
        <dbReference type="Pfam" id="PF14111"/>
    </source>
</evidence>
<dbReference type="Pfam" id="PF14111">
    <property type="entry name" value="DUF4283"/>
    <property type="match status" value="1"/>
</dbReference>
<dbReference type="InterPro" id="IPR025558">
    <property type="entry name" value="DUF4283"/>
</dbReference>
<sequence>MTIGAEDEELDLDETEIDDVPVEENRPSFPVVGVLLTDRKIKFPIFKELKASMWRLGNGVSIMEIGDKRCVFTFCHSVDMKRVLYGGPWQFGRNFLIRKEVKPDDFSHKICLNEAEFWVQGP</sequence>
<protein>
    <recommendedName>
        <fullName evidence="1">DUF4283 domain-containing protein</fullName>
    </recommendedName>
</protein>
<keyword evidence="3" id="KW-1185">Reference proteome</keyword>
<gene>
    <name evidence="2" type="ORF">CEPIT_LOCUS2161</name>
</gene>
<comment type="caution">
    <text evidence="2">The sequence shown here is derived from an EMBL/GenBank/DDBJ whole genome shotgun (WGS) entry which is preliminary data.</text>
</comment>
<dbReference type="Proteomes" id="UP001152523">
    <property type="component" value="Unassembled WGS sequence"/>
</dbReference>
<evidence type="ECO:0000313" key="2">
    <source>
        <dbReference type="EMBL" id="CAH9064666.1"/>
    </source>
</evidence>
<name>A0AAV0C5F7_9ASTE</name>
<feature type="domain" description="DUF4283" evidence="1">
    <location>
        <begin position="32"/>
        <end position="102"/>
    </location>
</feature>
<evidence type="ECO:0000313" key="3">
    <source>
        <dbReference type="Proteomes" id="UP001152523"/>
    </source>
</evidence>
<dbReference type="EMBL" id="CAMAPF010000011">
    <property type="protein sequence ID" value="CAH9064666.1"/>
    <property type="molecule type" value="Genomic_DNA"/>
</dbReference>
<proteinExistence type="predicted"/>